<gene>
    <name evidence="2" type="ordered locus">Paes_1941</name>
</gene>
<evidence type="ECO:0000313" key="3">
    <source>
        <dbReference type="Proteomes" id="UP000002725"/>
    </source>
</evidence>
<organism evidence="2 3">
    <name type="scientific">Prosthecochloris aestuarii (strain DSM 271 / SK 413)</name>
    <dbReference type="NCBI Taxonomy" id="290512"/>
    <lineage>
        <taxon>Bacteria</taxon>
        <taxon>Pseudomonadati</taxon>
        <taxon>Chlorobiota</taxon>
        <taxon>Chlorobiia</taxon>
        <taxon>Chlorobiales</taxon>
        <taxon>Chlorobiaceae</taxon>
        <taxon>Prosthecochloris</taxon>
    </lineage>
</organism>
<keyword evidence="3" id="KW-1185">Reference proteome</keyword>
<evidence type="ECO:0000313" key="2">
    <source>
        <dbReference type="EMBL" id="ACF46953.1"/>
    </source>
</evidence>
<keyword evidence="2" id="KW-0378">Hydrolase</keyword>
<reference evidence="2" key="1">
    <citation type="submission" date="2008-06" db="EMBL/GenBank/DDBJ databases">
        <title>Complete sequence of chromosome of Prosthecochloris aestuarii DSM 271.</title>
        <authorList>
            <consortium name="US DOE Joint Genome Institute"/>
            <person name="Lucas S."/>
            <person name="Copeland A."/>
            <person name="Lapidus A."/>
            <person name="Glavina del Rio T."/>
            <person name="Dalin E."/>
            <person name="Tice H."/>
            <person name="Bruce D."/>
            <person name="Goodwin L."/>
            <person name="Pitluck S."/>
            <person name="Schmutz J."/>
            <person name="Larimer F."/>
            <person name="Land M."/>
            <person name="Hauser L."/>
            <person name="Kyrpides N."/>
            <person name="Anderson I."/>
            <person name="Liu Z."/>
            <person name="Li T."/>
            <person name="Zhao F."/>
            <person name="Overmann J."/>
            <person name="Bryant D.A."/>
            <person name="Richardson P."/>
        </authorList>
    </citation>
    <scope>NUCLEOTIDE SEQUENCE [LARGE SCALE GENOMIC DNA]</scope>
    <source>
        <strain evidence="2">DSM 271</strain>
    </source>
</reference>
<dbReference type="Pfam" id="PF12697">
    <property type="entry name" value="Abhydrolase_6"/>
    <property type="match status" value="1"/>
</dbReference>
<protein>
    <submittedName>
        <fullName evidence="2">Alpha/beta hydrolase fold</fullName>
    </submittedName>
</protein>
<name>B4S4Q7_PROA2</name>
<dbReference type="PRINTS" id="PR00111">
    <property type="entry name" value="ABHYDROLASE"/>
</dbReference>
<proteinExistence type="predicted"/>
<dbReference type="RefSeq" id="WP_012506486.1">
    <property type="nucleotide sequence ID" value="NC_011059.1"/>
</dbReference>
<dbReference type="InterPro" id="IPR029058">
    <property type="entry name" value="AB_hydrolase_fold"/>
</dbReference>
<dbReference type="PRINTS" id="PR00412">
    <property type="entry name" value="EPOXHYDRLASE"/>
</dbReference>
<dbReference type="Gene3D" id="3.40.50.1820">
    <property type="entry name" value="alpha/beta hydrolase"/>
    <property type="match status" value="1"/>
</dbReference>
<dbReference type="GO" id="GO:0016787">
    <property type="term" value="F:hydrolase activity"/>
    <property type="evidence" value="ECO:0007669"/>
    <property type="project" value="UniProtKB-KW"/>
</dbReference>
<dbReference type="SUPFAM" id="SSF53474">
    <property type="entry name" value="alpha/beta-Hydrolases"/>
    <property type="match status" value="1"/>
</dbReference>
<sequence>MLTYTGVHLDRIAAEGHAVLMLHAFPLSSSMWVDQLGALYQYRIPALAPNIYGVEGSDMRPNWSFDDYIEELEPLLSELGIRQVTLVGLSMGGYQAFEFYRHYPHMVRSLVLCDTRAEADSPEALQTRKEFSAAVRQKGPEEALLQMQPNVFAPGLEDKNPAVAETFKAIVTHQTGEVIAAALEAIARRKDSTATLATISCPVTFITGKEDRLTPPPLAESMHKAVNGSVLHLIDKAGHLSNIEQPDEFNALLLDHLNRLA</sequence>
<dbReference type="EMBL" id="CP001108">
    <property type="protein sequence ID" value="ACF46953.1"/>
    <property type="molecule type" value="Genomic_DNA"/>
</dbReference>
<dbReference type="InterPro" id="IPR000073">
    <property type="entry name" value="AB_hydrolase_1"/>
</dbReference>
<dbReference type="PANTHER" id="PTHR43798">
    <property type="entry name" value="MONOACYLGLYCEROL LIPASE"/>
    <property type="match status" value="1"/>
</dbReference>
<dbReference type="InterPro" id="IPR050266">
    <property type="entry name" value="AB_hydrolase_sf"/>
</dbReference>
<dbReference type="InterPro" id="IPR000639">
    <property type="entry name" value="Epox_hydrolase-like"/>
</dbReference>
<dbReference type="HOGENOM" id="CLU_020336_50_4_10"/>
<dbReference type="AlphaFoldDB" id="B4S4Q7"/>
<dbReference type="KEGG" id="paa:Paes_1941"/>
<evidence type="ECO:0000259" key="1">
    <source>
        <dbReference type="Pfam" id="PF12697"/>
    </source>
</evidence>
<accession>B4S4Q7</accession>
<feature type="domain" description="AB hydrolase-1" evidence="1">
    <location>
        <begin position="19"/>
        <end position="251"/>
    </location>
</feature>
<dbReference type="ESTHER" id="proae-q3vwx6">
    <property type="family name" value="Epoxide_hydrolase"/>
</dbReference>
<dbReference type="eggNOG" id="COG2021">
    <property type="taxonomic scope" value="Bacteria"/>
</dbReference>
<dbReference type="Proteomes" id="UP000002725">
    <property type="component" value="Chromosome"/>
</dbReference>
<dbReference type="STRING" id="290512.Paes_1941"/>